<organism evidence="1 2">
    <name type="scientific">Treponema denticola SP33</name>
    <dbReference type="NCBI Taxonomy" id="999437"/>
    <lineage>
        <taxon>Bacteria</taxon>
        <taxon>Pseudomonadati</taxon>
        <taxon>Spirochaetota</taxon>
        <taxon>Spirochaetia</taxon>
        <taxon>Spirochaetales</taxon>
        <taxon>Treponemataceae</taxon>
        <taxon>Treponema</taxon>
    </lineage>
</organism>
<protein>
    <submittedName>
        <fullName evidence="1">Uncharacterized protein</fullName>
    </submittedName>
</protein>
<sequence length="60" mass="6893">MKTTNEAYELLQEKLAQIETAANEGLCKKDSHKSCMKIKSLVFETRQVLNENFYISSHEA</sequence>
<name>M2BLN7_TREDN</name>
<reference evidence="1 2" key="1">
    <citation type="submission" date="2012-01" db="EMBL/GenBank/DDBJ databases">
        <title>The Genome Sequence of Treponema denticola SP33.</title>
        <authorList>
            <consortium name="The Broad Institute Genome Sequencing Platform"/>
            <person name="Earl A."/>
            <person name="Ward D."/>
            <person name="Feldgarden M."/>
            <person name="Gevers D."/>
            <person name="Blanton J.M."/>
            <person name="Fenno C.J."/>
            <person name="Baranova O.V."/>
            <person name="Mathney J."/>
            <person name="Dewhirst F.E."/>
            <person name="Izard J."/>
            <person name="Young S.K."/>
            <person name="Zeng Q."/>
            <person name="Gargeya S."/>
            <person name="Fitzgerald M."/>
            <person name="Haas B."/>
            <person name="Abouelleil A."/>
            <person name="Alvarado L."/>
            <person name="Arachchi H.M."/>
            <person name="Berlin A."/>
            <person name="Chapman S.B."/>
            <person name="Gearin G."/>
            <person name="Goldberg J."/>
            <person name="Griggs A."/>
            <person name="Gujja S."/>
            <person name="Hansen M."/>
            <person name="Heiman D."/>
            <person name="Howarth C."/>
            <person name="Larimer J."/>
            <person name="Lui A."/>
            <person name="MacDonald P.J.P."/>
            <person name="McCowen C."/>
            <person name="Montmayeur A."/>
            <person name="Murphy C."/>
            <person name="Neiman D."/>
            <person name="Pearson M."/>
            <person name="Priest M."/>
            <person name="Roberts A."/>
            <person name="Saif S."/>
            <person name="Shea T."/>
            <person name="Sisk P."/>
            <person name="Stolte C."/>
            <person name="Sykes S."/>
            <person name="Wortman J."/>
            <person name="Nusbaum C."/>
            <person name="Birren B."/>
        </authorList>
    </citation>
    <scope>NUCLEOTIDE SEQUENCE [LARGE SCALE GENOMIC DNA]</scope>
    <source>
        <strain evidence="1 2">SP33</strain>
    </source>
</reference>
<evidence type="ECO:0000313" key="2">
    <source>
        <dbReference type="Proteomes" id="UP000016183"/>
    </source>
</evidence>
<dbReference type="RefSeq" id="WP_010696340.1">
    <property type="nucleotide sequence ID" value="NZ_KB442454.1"/>
</dbReference>
<proteinExistence type="predicted"/>
<dbReference type="EMBL" id="AGDZ01000026">
    <property type="protein sequence ID" value="EMB22894.1"/>
    <property type="molecule type" value="Genomic_DNA"/>
</dbReference>
<dbReference type="AlphaFoldDB" id="M2BLN7"/>
<accession>M2BLN7</accession>
<dbReference type="PATRIC" id="fig|999437.3.peg.1769"/>
<evidence type="ECO:0000313" key="1">
    <source>
        <dbReference type="EMBL" id="EMB22894.1"/>
    </source>
</evidence>
<dbReference type="Proteomes" id="UP000016183">
    <property type="component" value="Unassembled WGS sequence"/>
</dbReference>
<gene>
    <name evidence="1" type="ORF">HMPREF9733_01717</name>
</gene>
<dbReference type="HOGENOM" id="CLU_2940460_0_0_12"/>
<comment type="caution">
    <text evidence="1">The sequence shown here is derived from an EMBL/GenBank/DDBJ whole genome shotgun (WGS) entry which is preliminary data.</text>
</comment>